<dbReference type="Pfam" id="PF04535">
    <property type="entry name" value="CASP_dom"/>
    <property type="match status" value="1"/>
</dbReference>
<evidence type="ECO:0000256" key="6">
    <source>
        <dbReference type="ARBA" id="ARBA00022989"/>
    </source>
</evidence>
<dbReference type="PANTHER" id="PTHR33573">
    <property type="entry name" value="CASP-LIKE PROTEIN 4A4"/>
    <property type="match status" value="1"/>
</dbReference>
<dbReference type="PaxDb" id="2711-XP_006465669.1"/>
<feature type="transmembrane region" description="Helical" evidence="9">
    <location>
        <begin position="72"/>
        <end position="93"/>
    </location>
</feature>
<keyword evidence="6 9" id="KW-1133">Transmembrane helix</keyword>
<evidence type="ECO:0000259" key="10">
    <source>
        <dbReference type="Pfam" id="PF04535"/>
    </source>
</evidence>
<evidence type="ECO:0000313" key="11">
    <source>
        <dbReference type="EMBL" id="KDO57004.1"/>
    </source>
</evidence>
<sequence length="190" mass="20498">MVMMMMNGQKAEEGMGKGVSKRDGVVQVILRLLSLAASVMAMSFMVTARQNGVASVYGFPLTLRSKWSYSYAFEYLVGVSAAAAAYSLLQLLLTGSRLLRKATVISSKRQAWLIFAVDQIFAYAMMSAGSAAAGITNLNRTGVKHTALPNFCKALHSFCDHVAVSITFTFFGCLVLAASALQDVIWLSKC</sequence>
<evidence type="ECO:0000256" key="9">
    <source>
        <dbReference type="RuleBase" id="RU361233"/>
    </source>
</evidence>
<dbReference type="NCBIfam" id="TIGR01569">
    <property type="entry name" value="A_tha_TIGR01569"/>
    <property type="match status" value="1"/>
</dbReference>
<dbReference type="PANTHER" id="PTHR33573:SF48">
    <property type="entry name" value="CASP-LIKE PROTEIN 3A1"/>
    <property type="match status" value="1"/>
</dbReference>
<dbReference type="eggNOG" id="ENOG502RN9B">
    <property type="taxonomic scope" value="Eukaryota"/>
</dbReference>
<keyword evidence="5 9" id="KW-0812">Transmembrane</keyword>
<organism evidence="11 12">
    <name type="scientific">Citrus sinensis</name>
    <name type="common">Sweet orange</name>
    <name type="synonym">Citrus aurantium var. sinensis</name>
    <dbReference type="NCBI Taxonomy" id="2711"/>
    <lineage>
        <taxon>Eukaryota</taxon>
        <taxon>Viridiplantae</taxon>
        <taxon>Streptophyta</taxon>
        <taxon>Embryophyta</taxon>
        <taxon>Tracheophyta</taxon>
        <taxon>Spermatophyta</taxon>
        <taxon>Magnoliopsida</taxon>
        <taxon>eudicotyledons</taxon>
        <taxon>Gunneridae</taxon>
        <taxon>Pentapetalae</taxon>
        <taxon>rosids</taxon>
        <taxon>malvids</taxon>
        <taxon>Sapindales</taxon>
        <taxon>Rutaceae</taxon>
        <taxon>Aurantioideae</taxon>
        <taxon>Citrus</taxon>
    </lineage>
</organism>
<comment type="caution">
    <text evidence="9">Lacks conserved residue(s) required for the propagation of feature annotation.</text>
</comment>
<evidence type="ECO:0000256" key="3">
    <source>
        <dbReference type="ARBA" id="ARBA00011489"/>
    </source>
</evidence>
<dbReference type="InterPro" id="IPR006459">
    <property type="entry name" value="CASP/CASPL"/>
</dbReference>
<evidence type="ECO:0000256" key="2">
    <source>
        <dbReference type="ARBA" id="ARBA00007651"/>
    </source>
</evidence>
<keyword evidence="12" id="KW-1185">Reference proteome</keyword>
<dbReference type="InterPro" id="IPR006702">
    <property type="entry name" value="CASP_dom"/>
</dbReference>
<comment type="similarity">
    <text evidence="2 9">Belongs to the Casparian strip membrane proteins (CASP) family.</text>
</comment>
<protein>
    <recommendedName>
        <fullName evidence="9">CASP-like protein</fullName>
    </recommendedName>
</protein>
<feature type="domain" description="Casparian strip membrane protein" evidence="10">
    <location>
        <begin position="24"/>
        <end position="174"/>
    </location>
</feature>
<comment type="subunit">
    <text evidence="3 9">Homodimer and heterodimers.</text>
</comment>
<comment type="subcellular location">
    <subcellularLocation>
        <location evidence="1 9">Cell membrane</location>
        <topology evidence="1 9">Multi-pass membrane protein</topology>
    </subcellularLocation>
</comment>
<accession>A0A067EP82</accession>
<gene>
    <name evidence="11" type="ORF">CISIN_1g029669mg</name>
</gene>
<evidence type="ECO:0000256" key="4">
    <source>
        <dbReference type="ARBA" id="ARBA00022475"/>
    </source>
</evidence>
<dbReference type="EMBL" id="KK784968">
    <property type="protein sequence ID" value="KDO57004.1"/>
    <property type="molecule type" value="Genomic_DNA"/>
</dbReference>
<feature type="transmembrane region" description="Helical" evidence="9">
    <location>
        <begin position="113"/>
        <end position="135"/>
    </location>
</feature>
<keyword evidence="4 9" id="KW-1003">Cell membrane</keyword>
<dbReference type="AlphaFoldDB" id="A0A067EP82"/>
<keyword evidence="8" id="KW-0325">Glycoprotein</keyword>
<evidence type="ECO:0000256" key="5">
    <source>
        <dbReference type="ARBA" id="ARBA00022692"/>
    </source>
</evidence>
<feature type="transmembrane region" description="Helical" evidence="9">
    <location>
        <begin position="155"/>
        <end position="181"/>
    </location>
</feature>
<keyword evidence="7 9" id="KW-0472">Membrane</keyword>
<dbReference type="GO" id="GO:0005886">
    <property type="term" value="C:plasma membrane"/>
    <property type="evidence" value="ECO:0007669"/>
    <property type="project" value="UniProtKB-SubCell"/>
</dbReference>
<evidence type="ECO:0000256" key="7">
    <source>
        <dbReference type="ARBA" id="ARBA00023136"/>
    </source>
</evidence>
<evidence type="ECO:0000256" key="8">
    <source>
        <dbReference type="ARBA" id="ARBA00023180"/>
    </source>
</evidence>
<evidence type="ECO:0000313" key="12">
    <source>
        <dbReference type="Proteomes" id="UP000027120"/>
    </source>
</evidence>
<reference evidence="11 12" key="1">
    <citation type="submission" date="2014-04" db="EMBL/GenBank/DDBJ databases">
        <authorList>
            <consortium name="International Citrus Genome Consortium"/>
            <person name="Gmitter F."/>
            <person name="Chen C."/>
            <person name="Farmerie W."/>
            <person name="Harkins T."/>
            <person name="Desany B."/>
            <person name="Mohiuddin M."/>
            <person name="Kodira C."/>
            <person name="Borodovsky M."/>
            <person name="Lomsadze A."/>
            <person name="Burns P."/>
            <person name="Jenkins J."/>
            <person name="Prochnik S."/>
            <person name="Shu S."/>
            <person name="Chapman J."/>
            <person name="Pitluck S."/>
            <person name="Schmutz J."/>
            <person name="Rokhsar D."/>
        </authorList>
    </citation>
    <scope>NUCLEOTIDE SEQUENCE</scope>
</reference>
<evidence type="ECO:0000256" key="1">
    <source>
        <dbReference type="ARBA" id="ARBA00004651"/>
    </source>
</evidence>
<dbReference type="Proteomes" id="UP000027120">
    <property type="component" value="Unassembled WGS sequence"/>
</dbReference>
<name>A0A067EP82_CITSI</name>
<dbReference type="STRING" id="2711.A0A067EP82"/>
<proteinExistence type="inferred from homology"/>